<keyword evidence="3" id="KW-1185">Reference proteome</keyword>
<dbReference type="EMBL" id="ML002511">
    <property type="protein sequence ID" value="RKP37313.1"/>
    <property type="molecule type" value="Genomic_DNA"/>
</dbReference>
<gene>
    <name evidence="2" type="ORF">BJ085DRAFT_39190</name>
</gene>
<name>A0A4P9ZUT0_9FUNG</name>
<evidence type="ECO:0000313" key="2">
    <source>
        <dbReference type="EMBL" id="RKP37313.1"/>
    </source>
</evidence>
<sequence>MATAPHEVAFCSHIDDEAINQLEQQVGHVSGQLNQYIQSLQMQVNQCTEVTQKALAIHSEASLNVAQAVQQAISTTSQMFRLCDQLDREMQGIEPLREQM</sequence>
<dbReference type="AlphaFoldDB" id="A0A4P9ZUT0"/>
<protein>
    <recommendedName>
        <fullName evidence="1">BLOC-1-related complex subunit 6 C-terminal helix domain-containing protein</fullName>
    </recommendedName>
</protein>
<evidence type="ECO:0000259" key="1">
    <source>
        <dbReference type="Pfam" id="PF10157"/>
    </source>
</evidence>
<dbReference type="Proteomes" id="UP000268162">
    <property type="component" value="Unassembled WGS sequence"/>
</dbReference>
<dbReference type="Pfam" id="PF10157">
    <property type="entry name" value="BORCS6"/>
    <property type="match status" value="1"/>
</dbReference>
<reference evidence="3" key="1">
    <citation type="journal article" date="2018" name="Nat. Microbiol.">
        <title>Leveraging single-cell genomics to expand the fungal tree of life.</title>
        <authorList>
            <person name="Ahrendt S.R."/>
            <person name="Quandt C.A."/>
            <person name="Ciobanu D."/>
            <person name="Clum A."/>
            <person name="Salamov A."/>
            <person name="Andreopoulos B."/>
            <person name="Cheng J.F."/>
            <person name="Woyke T."/>
            <person name="Pelin A."/>
            <person name="Henrissat B."/>
            <person name="Reynolds N.K."/>
            <person name="Benny G.L."/>
            <person name="Smith M.E."/>
            <person name="James T.Y."/>
            <person name="Grigoriev I.V."/>
        </authorList>
    </citation>
    <scope>NUCLEOTIDE SEQUENCE [LARGE SCALE GENOMIC DNA]</scope>
    <source>
        <strain evidence="3">RSA 468</strain>
    </source>
</reference>
<dbReference type="InterPro" id="IPR046465">
    <property type="entry name" value="BORCS6_C"/>
</dbReference>
<proteinExistence type="predicted"/>
<accession>A0A4P9ZUT0</accession>
<evidence type="ECO:0000313" key="3">
    <source>
        <dbReference type="Proteomes" id="UP000268162"/>
    </source>
</evidence>
<organism evidence="2 3">
    <name type="scientific">Dimargaris cristalligena</name>
    <dbReference type="NCBI Taxonomy" id="215637"/>
    <lineage>
        <taxon>Eukaryota</taxon>
        <taxon>Fungi</taxon>
        <taxon>Fungi incertae sedis</taxon>
        <taxon>Zoopagomycota</taxon>
        <taxon>Kickxellomycotina</taxon>
        <taxon>Dimargaritomycetes</taxon>
        <taxon>Dimargaritales</taxon>
        <taxon>Dimargaritaceae</taxon>
        <taxon>Dimargaris</taxon>
    </lineage>
</organism>
<feature type="domain" description="BLOC-1-related complex subunit 6 C-terminal helix" evidence="1">
    <location>
        <begin position="14"/>
        <end position="100"/>
    </location>
</feature>